<organism evidence="5 6">
    <name type="scientific">Intoshia linei</name>
    <dbReference type="NCBI Taxonomy" id="1819745"/>
    <lineage>
        <taxon>Eukaryota</taxon>
        <taxon>Metazoa</taxon>
        <taxon>Spiralia</taxon>
        <taxon>Lophotrochozoa</taxon>
        <taxon>Mesozoa</taxon>
        <taxon>Orthonectida</taxon>
        <taxon>Rhopaluridae</taxon>
        <taxon>Intoshia</taxon>
    </lineage>
</organism>
<dbReference type="OrthoDB" id="10265969at2759"/>
<dbReference type="PROSITE" id="PS51477">
    <property type="entry name" value="PAH"/>
    <property type="match status" value="1"/>
</dbReference>
<keyword evidence="3 4" id="KW-0539">Nucleus</keyword>
<dbReference type="EMBL" id="LWCA01001295">
    <property type="protein sequence ID" value="OAF65434.1"/>
    <property type="molecule type" value="Genomic_DNA"/>
</dbReference>
<evidence type="ECO:0000256" key="4">
    <source>
        <dbReference type="PROSITE-ProRule" id="PRU00810"/>
    </source>
</evidence>
<comment type="subcellular location">
    <subcellularLocation>
        <location evidence="1 4">Nucleus</location>
    </subcellularLocation>
</comment>
<evidence type="ECO:0000313" key="6">
    <source>
        <dbReference type="Proteomes" id="UP000078046"/>
    </source>
</evidence>
<proteinExistence type="predicted"/>
<dbReference type="InterPro" id="IPR036600">
    <property type="entry name" value="PAH_sf"/>
</dbReference>
<dbReference type="GO" id="GO:0000122">
    <property type="term" value="P:negative regulation of transcription by RNA polymerase II"/>
    <property type="evidence" value="ECO:0007669"/>
    <property type="project" value="TreeGrafter"/>
</dbReference>
<dbReference type="GO" id="GO:0000118">
    <property type="term" value="C:histone deacetylase complex"/>
    <property type="evidence" value="ECO:0007669"/>
    <property type="project" value="TreeGrafter"/>
</dbReference>
<sequence length="271" mass="31946">MQEDTKSAKLILPNIMKEKIHLYMDKIKILHKNKKNENLISKFKDCVDNFRKTQDVYNILNQLTLILNGSIDIIMEFAMFLPNYYKIKINTNKEMSIVHDPLDENIVDYSTLKLDYLIENLMDMDCTNNLNRFCLDVNSGDGCYFGDDSKDKCEFDNAIHFVNKIKKRFNVRHDKYQQFLKILHIFQKEANNLKTPINSRDVCVNVEKIPNNNQMDRQKLEEYVVSQVSDLCSDEPDLIGEFTKFILEDGYKVSFLQNYTLNSELLYVFIL</sequence>
<dbReference type="PANTHER" id="PTHR12346">
    <property type="entry name" value="SIN3B-RELATED"/>
    <property type="match status" value="1"/>
</dbReference>
<evidence type="ECO:0000256" key="2">
    <source>
        <dbReference type="ARBA" id="ARBA00022491"/>
    </source>
</evidence>
<dbReference type="PANTHER" id="PTHR12346:SF0">
    <property type="entry name" value="SIN3A, ISOFORM G"/>
    <property type="match status" value="1"/>
</dbReference>
<dbReference type="GO" id="GO:0003714">
    <property type="term" value="F:transcription corepressor activity"/>
    <property type="evidence" value="ECO:0007669"/>
    <property type="project" value="InterPro"/>
</dbReference>
<dbReference type="AlphaFoldDB" id="A0A177AW46"/>
<dbReference type="Proteomes" id="UP000078046">
    <property type="component" value="Unassembled WGS sequence"/>
</dbReference>
<comment type="caution">
    <text evidence="5">The sequence shown here is derived from an EMBL/GenBank/DDBJ whole genome shotgun (WGS) entry which is preliminary data.</text>
</comment>
<dbReference type="GO" id="GO:0000785">
    <property type="term" value="C:chromatin"/>
    <property type="evidence" value="ECO:0007669"/>
    <property type="project" value="TreeGrafter"/>
</dbReference>
<keyword evidence="2" id="KW-0678">Repressor</keyword>
<name>A0A177AW46_9BILA</name>
<protein>
    <submittedName>
        <fullName evidence="5">Uncharacterized protein</fullName>
    </submittedName>
</protein>
<accession>A0A177AW46</accession>
<evidence type="ECO:0000256" key="3">
    <source>
        <dbReference type="ARBA" id="ARBA00023242"/>
    </source>
</evidence>
<dbReference type="InterPro" id="IPR039774">
    <property type="entry name" value="Sin3-like"/>
</dbReference>
<evidence type="ECO:0000256" key="1">
    <source>
        <dbReference type="ARBA" id="ARBA00004123"/>
    </source>
</evidence>
<dbReference type="Gene3D" id="1.20.1160.11">
    <property type="entry name" value="Paired amphipathic helix"/>
    <property type="match status" value="1"/>
</dbReference>
<dbReference type="Pfam" id="PF02671">
    <property type="entry name" value="PAH"/>
    <property type="match status" value="1"/>
</dbReference>
<evidence type="ECO:0000313" key="5">
    <source>
        <dbReference type="EMBL" id="OAF65434.1"/>
    </source>
</evidence>
<dbReference type="SUPFAM" id="SSF47762">
    <property type="entry name" value="PAH2 domain"/>
    <property type="match status" value="2"/>
</dbReference>
<dbReference type="InterPro" id="IPR003822">
    <property type="entry name" value="PAH"/>
</dbReference>
<gene>
    <name evidence="5" type="ORF">A3Q56_06861</name>
</gene>
<keyword evidence="6" id="KW-1185">Reference proteome</keyword>
<reference evidence="5 6" key="1">
    <citation type="submission" date="2016-04" db="EMBL/GenBank/DDBJ databases">
        <title>The genome of Intoshia linei affirms orthonectids as highly simplified spiralians.</title>
        <authorList>
            <person name="Mikhailov K.V."/>
            <person name="Slusarev G.S."/>
            <person name="Nikitin M.A."/>
            <person name="Logacheva M.D."/>
            <person name="Penin A."/>
            <person name="Aleoshin V."/>
            <person name="Panchin Y.V."/>
        </authorList>
    </citation>
    <scope>NUCLEOTIDE SEQUENCE [LARGE SCALE GENOMIC DNA]</scope>
    <source>
        <strain evidence="5">Intl2013</strain>
        <tissue evidence="5">Whole animal</tissue>
    </source>
</reference>